<feature type="compositionally biased region" description="Basic and acidic residues" evidence="1">
    <location>
        <begin position="279"/>
        <end position="294"/>
    </location>
</feature>
<protein>
    <submittedName>
        <fullName evidence="2">Uncharacterized protein</fullName>
    </submittedName>
</protein>
<name>L8GWS4_ACACF</name>
<dbReference type="InterPro" id="IPR036047">
    <property type="entry name" value="F-box-like_dom_sf"/>
</dbReference>
<feature type="region of interest" description="Disordered" evidence="1">
    <location>
        <begin position="279"/>
        <end position="380"/>
    </location>
</feature>
<dbReference type="SUPFAM" id="SSF81383">
    <property type="entry name" value="F-box domain"/>
    <property type="match status" value="1"/>
</dbReference>
<keyword evidence="3" id="KW-1185">Reference proteome</keyword>
<dbReference type="GeneID" id="14917770"/>
<dbReference type="KEGG" id="acan:ACA1_132410"/>
<evidence type="ECO:0000256" key="1">
    <source>
        <dbReference type="SAM" id="MobiDB-lite"/>
    </source>
</evidence>
<dbReference type="VEuPathDB" id="AmoebaDB:ACA1_132410"/>
<sequence length="380" mass="43104">MQHVLGFVPLAHLAGDVARTSRLWRSLALDPALWLPHWRRLHFARPNVELPENDARRGVQPPPEGAWRDERGSESDPWLVDAGRSLQQAFDDNYPIDWRREYLRRKTLRVLVVTYHTSHNNNYDMDTIRQLKKFGIHADICHLIYVDYDDNLFMKYDTIIYFAAMSGKITGRRPPAFLKSGGGVIFCIYTHMKSYQLQGKWTESFYPIKPANRLYPPVGDAHQKREKSRHPIMTGVRNSQIDTTRHGSRCLGQIDPLAQVVGEYEDGVPLVVVLDGEANRAKSREEEEKARREEQEEAAAAEQKQEQGSDRSQAGERSPDDSSGDDMCESGPQPQPQPEKPAKPDQEEQERVVRLELGHSAAAAECRSGASPAPDSSFSH</sequence>
<proteinExistence type="predicted"/>
<feature type="compositionally biased region" description="Basic and acidic residues" evidence="1">
    <location>
        <begin position="303"/>
        <end position="320"/>
    </location>
</feature>
<evidence type="ECO:0000313" key="3">
    <source>
        <dbReference type="Proteomes" id="UP000011083"/>
    </source>
</evidence>
<dbReference type="AlphaFoldDB" id="L8GWS4"/>
<accession>L8GWS4</accession>
<evidence type="ECO:0000313" key="2">
    <source>
        <dbReference type="EMBL" id="ELR17028.1"/>
    </source>
</evidence>
<dbReference type="Proteomes" id="UP000011083">
    <property type="component" value="Unassembled WGS sequence"/>
</dbReference>
<feature type="region of interest" description="Disordered" evidence="1">
    <location>
        <begin position="52"/>
        <end position="74"/>
    </location>
</feature>
<organism evidence="2 3">
    <name type="scientific">Acanthamoeba castellanii (strain ATCC 30010 / Neff)</name>
    <dbReference type="NCBI Taxonomy" id="1257118"/>
    <lineage>
        <taxon>Eukaryota</taxon>
        <taxon>Amoebozoa</taxon>
        <taxon>Discosea</taxon>
        <taxon>Longamoebia</taxon>
        <taxon>Centramoebida</taxon>
        <taxon>Acanthamoebidae</taxon>
        <taxon>Acanthamoeba</taxon>
    </lineage>
</organism>
<dbReference type="EMBL" id="KB007975">
    <property type="protein sequence ID" value="ELR17028.1"/>
    <property type="molecule type" value="Genomic_DNA"/>
</dbReference>
<dbReference type="RefSeq" id="XP_004339041.1">
    <property type="nucleotide sequence ID" value="XM_004338993.1"/>
</dbReference>
<gene>
    <name evidence="2" type="ORF">ACA1_132410</name>
</gene>
<reference evidence="2 3" key="1">
    <citation type="journal article" date="2013" name="Genome Biol.">
        <title>Genome of Acanthamoeba castellanii highlights extensive lateral gene transfer and early evolution of tyrosine kinase signaling.</title>
        <authorList>
            <person name="Clarke M."/>
            <person name="Lohan A.J."/>
            <person name="Liu B."/>
            <person name="Lagkouvardos I."/>
            <person name="Roy S."/>
            <person name="Zafar N."/>
            <person name="Bertelli C."/>
            <person name="Schilde C."/>
            <person name="Kianianmomeni A."/>
            <person name="Burglin T.R."/>
            <person name="Frech C."/>
            <person name="Turcotte B."/>
            <person name="Kopec K.O."/>
            <person name="Synnott J.M."/>
            <person name="Choo C."/>
            <person name="Paponov I."/>
            <person name="Finkler A."/>
            <person name="Soon Heng Tan C."/>
            <person name="Hutchins A.P."/>
            <person name="Weinmeier T."/>
            <person name="Rattei T."/>
            <person name="Chu J.S."/>
            <person name="Gimenez G."/>
            <person name="Irimia M."/>
            <person name="Rigden D.J."/>
            <person name="Fitzpatrick D.A."/>
            <person name="Lorenzo-Morales J."/>
            <person name="Bateman A."/>
            <person name="Chiu C.H."/>
            <person name="Tang P."/>
            <person name="Hegemann P."/>
            <person name="Fromm H."/>
            <person name="Raoult D."/>
            <person name="Greub G."/>
            <person name="Miranda-Saavedra D."/>
            <person name="Chen N."/>
            <person name="Nash P."/>
            <person name="Ginger M.L."/>
            <person name="Horn M."/>
            <person name="Schaap P."/>
            <person name="Caler L."/>
            <person name="Loftus B."/>
        </authorList>
    </citation>
    <scope>NUCLEOTIDE SEQUENCE [LARGE SCALE GENOMIC DNA]</scope>
    <source>
        <strain evidence="2 3">Neff</strain>
    </source>
</reference>
<feature type="compositionally biased region" description="Basic and acidic residues" evidence="1">
    <location>
        <begin position="340"/>
        <end position="357"/>
    </location>
</feature>